<evidence type="ECO:0000256" key="4">
    <source>
        <dbReference type="ARBA" id="ARBA00022840"/>
    </source>
</evidence>
<dbReference type="PANTHER" id="PTHR42711">
    <property type="entry name" value="ABC TRANSPORTER ATP-BINDING PROTEIN"/>
    <property type="match status" value="1"/>
</dbReference>
<dbReference type="PROSITE" id="PS50893">
    <property type="entry name" value="ABC_TRANSPORTER_2"/>
    <property type="match status" value="1"/>
</dbReference>
<feature type="compositionally biased region" description="Basic residues" evidence="6">
    <location>
        <begin position="339"/>
        <end position="352"/>
    </location>
</feature>
<protein>
    <submittedName>
        <fullName evidence="8">ABC-2 type transport system ATP-binding protein</fullName>
    </submittedName>
</protein>
<accession>A0ABS4Z0P4</accession>
<organism evidence="8 9">
    <name type="scientific">Arthrobacter stackebrandtii</name>
    <dbReference type="NCBI Taxonomy" id="272161"/>
    <lineage>
        <taxon>Bacteria</taxon>
        <taxon>Bacillati</taxon>
        <taxon>Actinomycetota</taxon>
        <taxon>Actinomycetes</taxon>
        <taxon>Micrococcales</taxon>
        <taxon>Micrococcaceae</taxon>
        <taxon>Arthrobacter</taxon>
    </lineage>
</organism>
<evidence type="ECO:0000256" key="2">
    <source>
        <dbReference type="ARBA" id="ARBA00022448"/>
    </source>
</evidence>
<name>A0ABS4Z0P4_9MICC</name>
<dbReference type="GO" id="GO:0005524">
    <property type="term" value="F:ATP binding"/>
    <property type="evidence" value="ECO:0007669"/>
    <property type="project" value="UniProtKB-KW"/>
</dbReference>
<feature type="domain" description="ABC transporter" evidence="7">
    <location>
        <begin position="10"/>
        <end position="247"/>
    </location>
</feature>
<comment type="subcellular location">
    <subcellularLocation>
        <location evidence="1">Cell membrane</location>
        <topology evidence="1">Peripheral membrane protein</topology>
    </subcellularLocation>
</comment>
<dbReference type="Gene3D" id="3.40.50.300">
    <property type="entry name" value="P-loop containing nucleotide triphosphate hydrolases"/>
    <property type="match status" value="1"/>
</dbReference>
<evidence type="ECO:0000256" key="1">
    <source>
        <dbReference type="ARBA" id="ARBA00004202"/>
    </source>
</evidence>
<dbReference type="InterPro" id="IPR050763">
    <property type="entry name" value="ABC_transporter_ATP-binding"/>
</dbReference>
<dbReference type="InterPro" id="IPR017871">
    <property type="entry name" value="ABC_transporter-like_CS"/>
</dbReference>
<dbReference type="Pfam" id="PF00005">
    <property type="entry name" value="ABC_tran"/>
    <property type="match status" value="1"/>
</dbReference>
<feature type="region of interest" description="Disordered" evidence="6">
    <location>
        <begin position="312"/>
        <end position="359"/>
    </location>
</feature>
<keyword evidence="9" id="KW-1185">Reference proteome</keyword>
<dbReference type="SMART" id="SM00382">
    <property type="entry name" value="AAA"/>
    <property type="match status" value="1"/>
</dbReference>
<evidence type="ECO:0000256" key="6">
    <source>
        <dbReference type="SAM" id="MobiDB-lite"/>
    </source>
</evidence>
<evidence type="ECO:0000259" key="7">
    <source>
        <dbReference type="PROSITE" id="PS50893"/>
    </source>
</evidence>
<dbReference type="InterPro" id="IPR003593">
    <property type="entry name" value="AAA+_ATPase"/>
</dbReference>
<dbReference type="InterPro" id="IPR003439">
    <property type="entry name" value="ABC_transporter-like_ATP-bd"/>
</dbReference>
<dbReference type="SUPFAM" id="SSF52540">
    <property type="entry name" value="P-loop containing nucleoside triphosphate hydrolases"/>
    <property type="match status" value="1"/>
</dbReference>
<keyword evidence="4 8" id="KW-0067">ATP-binding</keyword>
<keyword evidence="2" id="KW-0813">Transport</keyword>
<gene>
    <name evidence="8" type="ORF">JOF48_003323</name>
</gene>
<reference evidence="8 9" key="1">
    <citation type="submission" date="2021-03" db="EMBL/GenBank/DDBJ databases">
        <title>Sequencing the genomes of 1000 actinobacteria strains.</title>
        <authorList>
            <person name="Klenk H.-P."/>
        </authorList>
    </citation>
    <scope>NUCLEOTIDE SEQUENCE [LARGE SCALE GENOMIC DNA]</scope>
    <source>
        <strain evidence="8 9">DSM 16005</strain>
    </source>
</reference>
<sequence length="389" mass="41181">MAHTQIQPAVEAVELRKSYPGGRGKPRIQALDGLSFRVEPGTIFGLLGPNGAGKSTTVKILSTLSTADSGTATVAGHDVGSHPGRVRRAIGFVAQRPVSDPMDTGRENLVLAGRLQGFSAQEAKARAAELLDRFSLTDAAGRLVKTYSGGMARKLDVAIGLMHRPQVLFLDEPTTGLEPEARADMWAELENMAGADEMTVLLTTHYLEEADRLASRLAIVDRGRIVVEGTPGELKDSLHGDAVTVELAQPVQDGTRAREVMAGVGLLREESADGCLLRGRADSGPAALPVLPALPLPAPLSPAPAWTTFTCATPAAPPPPDPPARERAPAPPTAERRWRHERTHSHPAHRGPHSPAAARVPAHARLPRHEPGPAHHLAAAVRTAVQVRG</sequence>
<keyword evidence="5" id="KW-0046">Antibiotic resistance</keyword>
<dbReference type="RefSeq" id="WP_245346585.1">
    <property type="nucleotide sequence ID" value="NZ_JAGIOI010000001.1"/>
</dbReference>
<dbReference type="Proteomes" id="UP000711614">
    <property type="component" value="Unassembled WGS sequence"/>
</dbReference>
<feature type="compositionally biased region" description="Basic and acidic residues" evidence="6">
    <location>
        <begin position="323"/>
        <end position="338"/>
    </location>
</feature>
<comment type="caution">
    <text evidence="8">The sequence shown here is derived from an EMBL/GenBank/DDBJ whole genome shotgun (WGS) entry which is preliminary data.</text>
</comment>
<dbReference type="EMBL" id="JAGIOI010000001">
    <property type="protein sequence ID" value="MBP2414524.1"/>
    <property type="molecule type" value="Genomic_DNA"/>
</dbReference>
<proteinExistence type="predicted"/>
<evidence type="ECO:0000256" key="5">
    <source>
        <dbReference type="ARBA" id="ARBA00023251"/>
    </source>
</evidence>
<evidence type="ECO:0000313" key="9">
    <source>
        <dbReference type="Proteomes" id="UP000711614"/>
    </source>
</evidence>
<evidence type="ECO:0000256" key="3">
    <source>
        <dbReference type="ARBA" id="ARBA00022741"/>
    </source>
</evidence>
<dbReference type="InterPro" id="IPR027417">
    <property type="entry name" value="P-loop_NTPase"/>
</dbReference>
<evidence type="ECO:0000313" key="8">
    <source>
        <dbReference type="EMBL" id="MBP2414524.1"/>
    </source>
</evidence>
<dbReference type="PROSITE" id="PS00211">
    <property type="entry name" value="ABC_TRANSPORTER_1"/>
    <property type="match status" value="1"/>
</dbReference>
<dbReference type="PANTHER" id="PTHR42711:SF19">
    <property type="entry name" value="DOXORUBICIN RESISTANCE ATP-BINDING PROTEIN DRRA"/>
    <property type="match status" value="1"/>
</dbReference>
<keyword evidence="3" id="KW-0547">Nucleotide-binding</keyword>